<dbReference type="OrthoDB" id="97518at2759"/>
<evidence type="ECO:0008006" key="4">
    <source>
        <dbReference type="Google" id="ProtNLM"/>
    </source>
</evidence>
<dbReference type="VEuPathDB" id="FungiDB:ASPGLDRAFT_47104"/>
<sequence>MSAHSLQPPVSIRPSHIPSQETSLYLLPKASPHSATDYTINNAITDTIVFTVTGKKYGSGSGREFRDDSGLPLFELRRVAVLSRWPWRVRLPGDEEKDLGRVYVRSPSMRIKLDMMWNCVASGDRKGEGGEMVRLEVRQTTALYMFDVLVGDGDGEEKKKVADIRESVERNKSVGYWPRGPCNHVPPKRVLDIRVAGRLDLSIAALVAVFISDMHFGDQLET</sequence>
<dbReference type="GeneID" id="34462853"/>
<name>A0A1L9VK49_ASPGL</name>
<dbReference type="EMBL" id="KV878897">
    <property type="protein sequence ID" value="OJJ84265.1"/>
    <property type="molecule type" value="Genomic_DNA"/>
</dbReference>
<dbReference type="InterPro" id="IPR038595">
    <property type="entry name" value="LOR_sf"/>
</dbReference>
<accession>A0A1L9VK49</accession>
<dbReference type="AlphaFoldDB" id="A0A1L9VK49"/>
<dbReference type="InterPro" id="IPR025659">
    <property type="entry name" value="Tubby-like_C"/>
</dbReference>
<protein>
    <recommendedName>
        <fullName evidence="4">Tubby C-terminal domain-containing protein</fullName>
    </recommendedName>
</protein>
<gene>
    <name evidence="2" type="ORF">ASPGLDRAFT_47104</name>
</gene>
<dbReference type="InterPro" id="IPR007612">
    <property type="entry name" value="LOR"/>
</dbReference>
<dbReference type="Proteomes" id="UP000184300">
    <property type="component" value="Unassembled WGS sequence"/>
</dbReference>
<reference evidence="3" key="1">
    <citation type="journal article" date="2017" name="Genome Biol.">
        <title>Comparative genomics reveals high biological diversity and specific adaptations in the industrially and medically important fungal genus Aspergillus.</title>
        <authorList>
            <person name="de Vries R.P."/>
            <person name="Riley R."/>
            <person name="Wiebenga A."/>
            <person name="Aguilar-Osorio G."/>
            <person name="Amillis S."/>
            <person name="Uchima C.A."/>
            <person name="Anderluh G."/>
            <person name="Asadollahi M."/>
            <person name="Askin M."/>
            <person name="Barry K."/>
            <person name="Battaglia E."/>
            <person name="Bayram O."/>
            <person name="Benocci T."/>
            <person name="Braus-Stromeyer S.A."/>
            <person name="Caldana C."/>
            <person name="Canovas D."/>
            <person name="Cerqueira G.C."/>
            <person name="Chen F."/>
            <person name="Chen W."/>
            <person name="Choi C."/>
            <person name="Clum A."/>
            <person name="Dos Santos R.A."/>
            <person name="Damasio A.R."/>
            <person name="Diallinas G."/>
            <person name="Emri T."/>
            <person name="Fekete E."/>
            <person name="Flipphi M."/>
            <person name="Freyberg S."/>
            <person name="Gallo A."/>
            <person name="Gournas C."/>
            <person name="Habgood R."/>
            <person name="Hainaut M."/>
            <person name="Harispe M.L."/>
            <person name="Henrissat B."/>
            <person name="Hilden K.S."/>
            <person name="Hope R."/>
            <person name="Hossain A."/>
            <person name="Karabika E."/>
            <person name="Karaffa L."/>
            <person name="Karanyi Z."/>
            <person name="Krasevec N."/>
            <person name="Kuo A."/>
            <person name="Kusch H."/>
            <person name="LaButti K."/>
            <person name="Lagendijk E.L."/>
            <person name="Lapidus A."/>
            <person name="Levasseur A."/>
            <person name="Lindquist E."/>
            <person name="Lipzen A."/>
            <person name="Logrieco A.F."/>
            <person name="MacCabe A."/>
            <person name="Maekelae M.R."/>
            <person name="Malavazi I."/>
            <person name="Melin P."/>
            <person name="Meyer V."/>
            <person name="Mielnichuk N."/>
            <person name="Miskei M."/>
            <person name="Molnar A.P."/>
            <person name="Mule G."/>
            <person name="Ngan C.Y."/>
            <person name="Orejas M."/>
            <person name="Orosz E."/>
            <person name="Ouedraogo J.P."/>
            <person name="Overkamp K.M."/>
            <person name="Park H.-S."/>
            <person name="Perrone G."/>
            <person name="Piumi F."/>
            <person name="Punt P.J."/>
            <person name="Ram A.F."/>
            <person name="Ramon A."/>
            <person name="Rauscher S."/>
            <person name="Record E."/>
            <person name="Riano-Pachon D.M."/>
            <person name="Robert V."/>
            <person name="Roehrig J."/>
            <person name="Ruller R."/>
            <person name="Salamov A."/>
            <person name="Salih N.S."/>
            <person name="Samson R.A."/>
            <person name="Sandor E."/>
            <person name="Sanguinetti M."/>
            <person name="Schuetze T."/>
            <person name="Sepcic K."/>
            <person name="Shelest E."/>
            <person name="Sherlock G."/>
            <person name="Sophianopoulou V."/>
            <person name="Squina F.M."/>
            <person name="Sun H."/>
            <person name="Susca A."/>
            <person name="Todd R.B."/>
            <person name="Tsang A."/>
            <person name="Unkles S.E."/>
            <person name="van de Wiele N."/>
            <person name="van Rossen-Uffink D."/>
            <person name="Oliveira J.V."/>
            <person name="Vesth T.C."/>
            <person name="Visser J."/>
            <person name="Yu J.-H."/>
            <person name="Zhou M."/>
            <person name="Andersen M.R."/>
            <person name="Archer D.B."/>
            <person name="Baker S.E."/>
            <person name="Benoit I."/>
            <person name="Brakhage A.A."/>
            <person name="Braus G.H."/>
            <person name="Fischer R."/>
            <person name="Frisvad J.C."/>
            <person name="Goldman G.H."/>
            <person name="Houbraken J."/>
            <person name="Oakley B."/>
            <person name="Pocsi I."/>
            <person name="Scazzocchio C."/>
            <person name="Seiboth B."/>
            <person name="vanKuyk P.A."/>
            <person name="Wortman J."/>
            <person name="Dyer P.S."/>
            <person name="Grigoriev I.V."/>
        </authorList>
    </citation>
    <scope>NUCLEOTIDE SEQUENCE [LARGE SCALE GENOMIC DNA]</scope>
    <source>
        <strain evidence="3">CBS 516.65</strain>
    </source>
</reference>
<evidence type="ECO:0000313" key="2">
    <source>
        <dbReference type="EMBL" id="OJJ84265.1"/>
    </source>
</evidence>
<dbReference type="SUPFAM" id="SSF54518">
    <property type="entry name" value="Tubby C-terminal domain-like"/>
    <property type="match status" value="1"/>
</dbReference>
<organism evidence="2 3">
    <name type="scientific">Aspergillus glaucus CBS 516.65</name>
    <dbReference type="NCBI Taxonomy" id="1160497"/>
    <lineage>
        <taxon>Eukaryota</taxon>
        <taxon>Fungi</taxon>
        <taxon>Dikarya</taxon>
        <taxon>Ascomycota</taxon>
        <taxon>Pezizomycotina</taxon>
        <taxon>Eurotiomycetes</taxon>
        <taxon>Eurotiomycetidae</taxon>
        <taxon>Eurotiales</taxon>
        <taxon>Aspergillaceae</taxon>
        <taxon>Aspergillus</taxon>
        <taxon>Aspergillus subgen. Aspergillus</taxon>
    </lineage>
</organism>
<keyword evidence="3" id="KW-1185">Reference proteome</keyword>
<comment type="similarity">
    <text evidence="1">Belongs to the LOR family.</text>
</comment>
<proteinExistence type="inferred from homology"/>
<evidence type="ECO:0000313" key="3">
    <source>
        <dbReference type="Proteomes" id="UP000184300"/>
    </source>
</evidence>
<dbReference type="Gene3D" id="2.40.160.200">
    <property type="entry name" value="LURP1-related"/>
    <property type="match status" value="1"/>
</dbReference>
<dbReference type="RefSeq" id="XP_022400963.1">
    <property type="nucleotide sequence ID" value="XM_022546592.1"/>
</dbReference>
<dbReference type="Pfam" id="PF04525">
    <property type="entry name" value="LOR"/>
    <property type="match status" value="1"/>
</dbReference>
<evidence type="ECO:0000256" key="1">
    <source>
        <dbReference type="ARBA" id="ARBA00005437"/>
    </source>
</evidence>